<dbReference type="PROSITE" id="PS51519">
    <property type="entry name" value="RWP_RK"/>
    <property type="match status" value="1"/>
</dbReference>
<dbReference type="InterPro" id="IPR000270">
    <property type="entry name" value="PB1_dom"/>
</dbReference>
<dbReference type="PROSITE" id="PS51745">
    <property type="entry name" value="PB1"/>
    <property type="match status" value="1"/>
</dbReference>
<keyword evidence="5" id="KW-0539">Nucleus</keyword>
<reference evidence="8" key="2">
    <citation type="submission" date="2020-08" db="EMBL/GenBank/DDBJ databases">
        <title>Plant Genome Project.</title>
        <authorList>
            <person name="Zhang R.-G."/>
        </authorList>
    </citation>
    <scope>NUCLEOTIDE SEQUENCE</scope>
    <source>
        <strain evidence="8">Huo1</strain>
        <tissue evidence="8">Leaf</tissue>
    </source>
</reference>
<dbReference type="Pfam" id="PF02042">
    <property type="entry name" value="RWP-RK"/>
    <property type="match status" value="1"/>
</dbReference>
<evidence type="ECO:0000256" key="5">
    <source>
        <dbReference type="ARBA" id="ARBA00023242"/>
    </source>
</evidence>
<dbReference type="InterPro" id="IPR003035">
    <property type="entry name" value="RWP-RK_dom"/>
</dbReference>
<dbReference type="EMBL" id="PNBA02000014">
    <property type="protein sequence ID" value="KAG6400384.1"/>
    <property type="molecule type" value="Genomic_DNA"/>
</dbReference>
<evidence type="ECO:0000313" key="9">
    <source>
        <dbReference type="Proteomes" id="UP000298416"/>
    </source>
</evidence>
<evidence type="ECO:0000256" key="3">
    <source>
        <dbReference type="ARBA" id="ARBA00023125"/>
    </source>
</evidence>
<dbReference type="Gene3D" id="3.30.710.10">
    <property type="entry name" value="Potassium Channel Kv1.1, Chain A"/>
    <property type="match status" value="1"/>
</dbReference>
<sequence>MEAERRGVFPILSGGDGWIGQYSSITDFKQNLGEEALIHEEYERGWVLYEKMLSQFKRIISLFRFIASPSNRMVHSNYLMQFWRVVKVEGSHHYLSCSHLPFYVGSLHKGLCRLRKLCIDQQYVAGGDDEQQLGGVGRVYRNMLPESTPDLRLYSTHEFPIRDEAARCGVRAYMALPLFDSHTYQYYGVLEIFQRYDSLQMMNHLPSLLDGALQRQPGSEISEVLELAMATIPRIHLAQVWIPCNKQCVNISTNLCCMEMVSFIDSQTKIFNSWFDIDGNMLDYLEACEFHKLQIDLHSFHSTVCGLTISENSMAHYVQRARMSHCITVSHHSNDNNLYYVIQFFLRPKCTRDDHSLNLLSRILEINLKSVSVVFVSGKSLLEEYVSPDAIECESIDSFSLIKSYKQNLLELDMTTYLKTVDSCCLKPSSAGTDKGLVFSLPAEQSVHVESYSFVVKEKMEGLMEKIATKSWKHNNWIVQFWVPKMENDRCCLKTSDQPYAVGCLAKGVASFRKQCMENYYFVDNEAKQDELGPPGRVFRFKHLEISPDLSYYTREEFPIRNFAMLSFNRGYLALPVFENEGIGNHKIVGVLEFLGFYHSDLPVIRKLMEATKLCSTHIDYHSGFLANEPVNIFNGGEKALREVRNILFLTRCVIPQLYMANVWVPTGDCEPVHRIHVRARKGHRIHVQARKGMIGMVLASENKSYSGNLVYVMEFFLYQGPATHMYVGSFLSLLLPILKHGLRSFKLACGKQLGEELVVEVIEFSDANKLDSSELEPACVYPVIFKSVQYNQKGCHHTEVQQPNEYHHIEEEQHAEECNEEQQQNVYHHAEEEQLAKECPVDNSHFSTREREKRKSSLNLSAEVLESHFGKKLKDVAKELGVGRSTIKRACREHGIWRWPNRIEHKTNRSLCEEESAADSEQDMLPSIDNLHTVDNMTQINTGSADKVIIKVKYKEDSIKFESSLSLLGLAKLSEEVTMSLNLEMGTFKLKYMDEDGDEIYITRDVDLKLCPKTRTKKGETLIQLLSANYLNIKSLLDLTCQTVADMIKGKTPEEIRKTFNIKNDFTPEEEEVM</sequence>
<keyword evidence="9" id="KW-1185">Reference proteome</keyword>
<gene>
    <name evidence="8" type="ORF">SASPL_137212</name>
</gene>
<organism evidence="8">
    <name type="scientific">Salvia splendens</name>
    <name type="common">Scarlet sage</name>
    <dbReference type="NCBI Taxonomy" id="180675"/>
    <lineage>
        <taxon>Eukaryota</taxon>
        <taxon>Viridiplantae</taxon>
        <taxon>Streptophyta</taxon>
        <taxon>Embryophyta</taxon>
        <taxon>Tracheophyta</taxon>
        <taxon>Spermatophyta</taxon>
        <taxon>Magnoliopsida</taxon>
        <taxon>eudicotyledons</taxon>
        <taxon>Gunneridae</taxon>
        <taxon>Pentapetalae</taxon>
        <taxon>asterids</taxon>
        <taxon>lamiids</taxon>
        <taxon>Lamiales</taxon>
        <taxon>Lamiaceae</taxon>
        <taxon>Nepetoideae</taxon>
        <taxon>Mentheae</taxon>
        <taxon>Salviinae</taxon>
        <taxon>Salvia</taxon>
        <taxon>Salvia subgen. Calosphace</taxon>
        <taxon>core Calosphace</taxon>
    </lineage>
</organism>
<dbReference type="GO" id="GO:0003700">
    <property type="term" value="F:DNA-binding transcription factor activity"/>
    <property type="evidence" value="ECO:0007669"/>
    <property type="project" value="InterPro"/>
</dbReference>
<dbReference type="SMART" id="SM00666">
    <property type="entry name" value="PB1"/>
    <property type="match status" value="1"/>
</dbReference>
<dbReference type="SUPFAM" id="SSF81382">
    <property type="entry name" value="Skp1 dimerisation domain-like"/>
    <property type="match status" value="1"/>
</dbReference>
<dbReference type="InterPro" id="IPR016072">
    <property type="entry name" value="Skp1_comp_dimer"/>
</dbReference>
<dbReference type="PANTHER" id="PTHR32002:SF35">
    <property type="entry name" value="PROTEIN NLP6"/>
    <property type="match status" value="1"/>
</dbReference>
<evidence type="ECO:0000256" key="2">
    <source>
        <dbReference type="ARBA" id="ARBA00023015"/>
    </source>
</evidence>
<dbReference type="InterPro" id="IPR036296">
    <property type="entry name" value="SKP1-like_dim_sf"/>
</dbReference>
<protein>
    <submittedName>
        <fullName evidence="8">Uncharacterized protein</fullName>
    </submittedName>
</protein>
<dbReference type="InterPro" id="IPR055081">
    <property type="entry name" value="NLP1-9_GAF"/>
</dbReference>
<name>A0A8X8WTA7_SALSN</name>
<dbReference type="Proteomes" id="UP000298416">
    <property type="component" value="Unassembled WGS sequence"/>
</dbReference>
<dbReference type="InterPro" id="IPR045012">
    <property type="entry name" value="NLP"/>
</dbReference>
<proteinExistence type="predicted"/>
<accession>A0A8X8WTA7</accession>
<feature type="domain" description="RWP-RK" evidence="6">
    <location>
        <begin position="843"/>
        <end position="928"/>
    </location>
</feature>
<feature type="domain" description="PB1" evidence="7">
    <location>
        <begin position="948"/>
        <end position="1029"/>
    </location>
</feature>
<evidence type="ECO:0000256" key="4">
    <source>
        <dbReference type="ARBA" id="ARBA00023163"/>
    </source>
</evidence>
<comment type="pathway">
    <text evidence="1">Protein modification; protein ubiquitination.</text>
</comment>
<evidence type="ECO:0000259" key="6">
    <source>
        <dbReference type="PROSITE" id="PS51519"/>
    </source>
</evidence>
<dbReference type="Pfam" id="PF22922">
    <property type="entry name" value="GAF_NLP"/>
    <property type="match status" value="1"/>
</dbReference>
<dbReference type="AlphaFoldDB" id="A0A8X8WTA7"/>
<reference evidence="8" key="1">
    <citation type="submission" date="2018-01" db="EMBL/GenBank/DDBJ databases">
        <authorList>
            <person name="Mao J.F."/>
        </authorList>
    </citation>
    <scope>NUCLEOTIDE SEQUENCE</scope>
    <source>
        <strain evidence="8">Huo1</strain>
        <tissue evidence="8">Leaf</tissue>
    </source>
</reference>
<dbReference type="Pfam" id="PF01466">
    <property type="entry name" value="Skp1"/>
    <property type="match status" value="1"/>
</dbReference>
<dbReference type="InterPro" id="IPR011333">
    <property type="entry name" value="SKP1/BTB/POZ_sf"/>
</dbReference>
<evidence type="ECO:0000313" key="8">
    <source>
        <dbReference type="EMBL" id="KAG6400384.1"/>
    </source>
</evidence>
<evidence type="ECO:0000256" key="1">
    <source>
        <dbReference type="ARBA" id="ARBA00004906"/>
    </source>
</evidence>
<keyword evidence="4" id="KW-0804">Transcription</keyword>
<dbReference type="Pfam" id="PF00564">
    <property type="entry name" value="PB1"/>
    <property type="match status" value="1"/>
</dbReference>
<keyword evidence="2" id="KW-0805">Transcription regulation</keyword>
<dbReference type="GO" id="GO:0003677">
    <property type="term" value="F:DNA binding"/>
    <property type="evidence" value="ECO:0007669"/>
    <property type="project" value="UniProtKB-KW"/>
</dbReference>
<keyword evidence="3" id="KW-0238">DNA-binding</keyword>
<dbReference type="InterPro" id="IPR053793">
    <property type="entry name" value="PB1-like"/>
</dbReference>
<comment type="caution">
    <text evidence="8">The sequence shown here is derived from an EMBL/GenBank/DDBJ whole genome shotgun (WGS) entry which is preliminary data.</text>
</comment>
<dbReference type="CDD" id="cd05992">
    <property type="entry name" value="PB1"/>
    <property type="match status" value="1"/>
</dbReference>
<dbReference type="SUPFAM" id="SSF54277">
    <property type="entry name" value="CAD &amp; PB1 domains"/>
    <property type="match status" value="1"/>
</dbReference>
<dbReference type="GO" id="GO:0006511">
    <property type="term" value="P:ubiquitin-dependent protein catabolic process"/>
    <property type="evidence" value="ECO:0007669"/>
    <property type="project" value="InterPro"/>
</dbReference>
<evidence type="ECO:0000259" key="7">
    <source>
        <dbReference type="PROSITE" id="PS51745"/>
    </source>
</evidence>
<dbReference type="PANTHER" id="PTHR32002">
    <property type="entry name" value="PROTEIN NLP8"/>
    <property type="match status" value="1"/>
</dbReference>